<evidence type="ECO:0000259" key="2">
    <source>
        <dbReference type="Pfam" id="PF01757"/>
    </source>
</evidence>
<dbReference type="InterPro" id="IPR002656">
    <property type="entry name" value="Acyl_transf_3_dom"/>
</dbReference>
<dbReference type="Proteomes" id="UP001595818">
    <property type="component" value="Unassembled WGS sequence"/>
</dbReference>
<evidence type="ECO:0000256" key="1">
    <source>
        <dbReference type="SAM" id="Phobius"/>
    </source>
</evidence>
<dbReference type="Pfam" id="PF01757">
    <property type="entry name" value="Acyl_transf_3"/>
    <property type="match status" value="1"/>
</dbReference>
<accession>A0ABV9T7F7</accession>
<comment type="caution">
    <text evidence="3">The sequence shown here is derived from an EMBL/GenBank/DDBJ whole genome shotgun (WGS) entry which is preliminary data.</text>
</comment>
<feature type="domain" description="Acyltransferase 3" evidence="2">
    <location>
        <begin position="10"/>
        <end position="156"/>
    </location>
</feature>
<keyword evidence="4" id="KW-1185">Reference proteome</keyword>
<keyword evidence="1" id="KW-0472">Membrane</keyword>
<dbReference type="RefSeq" id="WP_377068271.1">
    <property type="nucleotide sequence ID" value="NZ_JBHSJJ010000018.1"/>
</dbReference>
<keyword evidence="1" id="KW-1133">Transmembrane helix</keyword>
<protein>
    <submittedName>
        <fullName evidence="3">Acyltransferase family protein</fullName>
    </submittedName>
</protein>
<dbReference type="InterPro" id="IPR050623">
    <property type="entry name" value="Glucan_succinyl_AcylTrfase"/>
</dbReference>
<evidence type="ECO:0000313" key="3">
    <source>
        <dbReference type="EMBL" id="MFC4874431.1"/>
    </source>
</evidence>
<feature type="transmembrane region" description="Helical" evidence="1">
    <location>
        <begin position="142"/>
        <end position="161"/>
    </location>
</feature>
<gene>
    <name evidence="3" type="ORF">ACFPFU_22195</name>
</gene>
<reference evidence="4" key="1">
    <citation type="journal article" date="2019" name="Int. J. Syst. Evol. Microbiol.">
        <title>The Global Catalogue of Microorganisms (GCM) 10K type strain sequencing project: providing services to taxonomists for standard genome sequencing and annotation.</title>
        <authorList>
            <consortium name="The Broad Institute Genomics Platform"/>
            <consortium name="The Broad Institute Genome Sequencing Center for Infectious Disease"/>
            <person name="Wu L."/>
            <person name="Ma J."/>
        </authorList>
    </citation>
    <scope>NUCLEOTIDE SEQUENCE [LARGE SCALE GENOMIC DNA]</scope>
    <source>
        <strain evidence="4">CGMCC 4.7466</strain>
    </source>
</reference>
<keyword evidence="3" id="KW-0808">Transferase</keyword>
<dbReference type="PANTHER" id="PTHR36927">
    <property type="entry name" value="BLR4337 PROTEIN"/>
    <property type="match status" value="1"/>
</dbReference>
<evidence type="ECO:0000313" key="4">
    <source>
        <dbReference type="Proteomes" id="UP001595818"/>
    </source>
</evidence>
<name>A0ABV9T7F7_9BACT</name>
<dbReference type="GO" id="GO:0016746">
    <property type="term" value="F:acyltransferase activity"/>
    <property type="evidence" value="ECO:0007669"/>
    <property type="project" value="UniProtKB-KW"/>
</dbReference>
<feature type="transmembrane region" description="Helical" evidence="1">
    <location>
        <begin position="58"/>
        <end position="79"/>
    </location>
</feature>
<feature type="transmembrane region" description="Helical" evidence="1">
    <location>
        <begin position="91"/>
        <end position="109"/>
    </location>
</feature>
<proteinExistence type="predicted"/>
<organism evidence="3 4">
    <name type="scientific">Negadavirga shengliensis</name>
    <dbReference type="NCBI Taxonomy" id="1389218"/>
    <lineage>
        <taxon>Bacteria</taxon>
        <taxon>Pseudomonadati</taxon>
        <taxon>Bacteroidota</taxon>
        <taxon>Cytophagia</taxon>
        <taxon>Cytophagales</taxon>
        <taxon>Cyclobacteriaceae</taxon>
        <taxon>Negadavirga</taxon>
    </lineage>
</organism>
<feature type="transmembrane region" description="Helical" evidence="1">
    <location>
        <begin position="12"/>
        <end position="35"/>
    </location>
</feature>
<dbReference type="PANTHER" id="PTHR36927:SF3">
    <property type="entry name" value="GLUCANS BIOSYNTHESIS PROTEIN C"/>
    <property type="match status" value="1"/>
</dbReference>
<dbReference type="EMBL" id="JBHSJJ010000018">
    <property type="protein sequence ID" value="MFC4874431.1"/>
    <property type="molecule type" value="Genomic_DNA"/>
</dbReference>
<keyword evidence="3" id="KW-0012">Acyltransferase</keyword>
<sequence>MNTPLKMRRYELDWLRVIAFALLVFFHTGMLFVSWDWHIKNNVISEAIRWPMLFLSQWRMSLIFLISGAGVYFAMGYRSPKVFALDRLKRILVPLLAGMILVIPPQVYLERLDQGAEWGYLRFYLTIFRFEPYPEGNFSWHHLWFLVYILSYSWFCCPYCVT</sequence>
<keyword evidence="1" id="KW-0812">Transmembrane</keyword>